<dbReference type="AlphaFoldDB" id="A0A179FIW4"/>
<keyword evidence="2" id="KW-1185">Reference proteome</keyword>
<sequence>MVAASSNGFICLCGPVGRLPSSSTSTWCHVSFNLAERGHTVLSQINLGGSVPHVVAKWAHLPSEILSK</sequence>
<comment type="caution">
    <text evidence="1">The sequence shown here is derived from an EMBL/GenBank/DDBJ whole genome shotgun (WGS) entry which is preliminary data.</text>
</comment>
<evidence type="ECO:0000313" key="1">
    <source>
        <dbReference type="EMBL" id="OAQ64979.1"/>
    </source>
</evidence>
<reference evidence="1 2" key="1">
    <citation type="journal article" date="2016" name="PLoS Pathog.">
        <title>Biosynthesis of antibiotic leucinostatins in bio-control fungus Purpureocillium lilacinum and their inhibition on phytophthora revealed by genome mining.</title>
        <authorList>
            <person name="Wang G."/>
            <person name="Liu Z."/>
            <person name="Lin R."/>
            <person name="Li E."/>
            <person name="Mao Z."/>
            <person name="Ling J."/>
            <person name="Yang Y."/>
            <person name="Yin W.B."/>
            <person name="Xie B."/>
        </authorList>
    </citation>
    <scope>NUCLEOTIDE SEQUENCE [LARGE SCALE GENOMIC DNA]</scope>
    <source>
        <strain evidence="1">170</strain>
    </source>
</reference>
<dbReference type="RefSeq" id="XP_018142293.1">
    <property type="nucleotide sequence ID" value="XM_018285243.1"/>
</dbReference>
<name>A0A179FIW4_METCM</name>
<proteinExistence type="predicted"/>
<evidence type="ECO:0000313" key="2">
    <source>
        <dbReference type="Proteomes" id="UP000078397"/>
    </source>
</evidence>
<accession>A0A179FIW4</accession>
<dbReference type="KEGG" id="pchm:VFPPC_06158"/>
<dbReference type="Proteomes" id="UP000078397">
    <property type="component" value="Unassembled WGS sequence"/>
</dbReference>
<gene>
    <name evidence="1" type="ORF">VFPPC_06158</name>
</gene>
<organism evidence="1 2">
    <name type="scientific">Pochonia chlamydosporia 170</name>
    <dbReference type="NCBI Taxonomy" id="1380566"/>
    <lineage>
        <taxon>Eukaryota</taxon>
        <taxon>Fungi</taxon>
        <taxon>Dikarya</taxon>
        <taxon>Ascomycota</taxon>
        <taxon>Pezizomycotina</taxon>
        <taxon>Sordariomycetes</taxon>
        <taxon>Hypocreomycetidae</taxon>
        <taxon>Hypocreales</taxon>
        <taxon>Clavicipitaceae</taxon>
        <taxon>Pochonia</taxon>
    </lineage>
</organism>
<dbReference type="GeneID" id="28849237"/>
<protein>
    <submittedName>
        <fullName evidence="1">Uncharacterized protein</fullName>
    </submittedName>
</protein>
<dbReference type="EMBL" id="LSBJ02000005">
    <property type="protein sequence ID" value="OAQ64979.1"/>
    <property type="molecule type" value="Genomic_DNA"/>
</dbReference>